<keyword evidence="2" id="KW-1185">Reference proteome</keyword>
<reference evidence="1 2" key="1">
    <citation type="submission" date="2023-08" db="EMBL/GenBank/DDBJ databases">
        <authorList>
            <person name="Palmer J.M."/>
        </authorList>
    </citation>
    <scope>NUCLEOTIDE SEQUENCE [LARGE SCALE GENOMIC DNA]</scope>
    <source>
        <strain evidence="1 2">TWF481</strain>
    </source>
</reference>
<name>A0AAV9WPK8_9PEZI</name>
<evidence type="ECO:0000313" key="1">
    <source>
        <dbReference type="EMBL" id="KAK6511588.1"/>
    </source>
</evidence>
<organism evidence="1 2">
    <name type="scientific">Arthrobotrys musiformis</name>
    <dbReference type="NCBI Taxonomy" id="47236"/>
    <lineage>
        <taxon>Eukaryota</taxon>
        <taxon>Fungi</taxon>
        <taxon>Dikarya</taxon>
        <taxon>Ascomycota</taxon>
        <taxon>Pezizomycotina</taxon>
        <taxon>Orbiliomycetes</taxon>
        <taxon>Orbiliales</taxon>
        <taxon>Orbiliaceae</taxon>
        <taxon>Arthrobotrys</taxon>
    </lineage>
</organism>
<dbReference type="AlphaFoldDB" id="A0AAV9WPK8"/>
<gene>
    <name evidence="1" type="ORF">TWF481_000503</name>
</gene>
<accession>A0AAV9WPK8</accession>
<sequence>MRMEEMVVMSIVQRRDDVDDDAERWEVVEEKDEKKHGAVQRVKPISCISAQNVNNVDCNTKDHQYATFANVLRHIPVVQTSRDRSFDLSGWNGPGAWELDRAGISVSIGGAGV</sequence>
<comment type="caution">
    <text evidence="1">The sequence shown here is derived from an EMBL/GenBank/DDBJ whole genome shotgun (WGS) entry which is preliminary data.</text>
</comment>
<proteinExistence type="predicted"/>
<dbReference type="Proteomes" id="UP001370758">
    <property type="component" value="Unassembled WGS sequence"/>
</dbReference>
<dbReference type="EMBL" id="JAVHJL010000001">
    <property type="protein sequence ID" value="KAK6511588.1"/>
    <property type="molecule type" value="Genomic_DNA"/>
</dbReference>
<evidence type="ECO:0000313" key="2">
    <source>
        <dbReference type="Proteomes" id="UP001370758"/>
    </source>
</evidence>
<protein>
    <submittedName>
        <fullName evidence="1">Uncharacterized protein</fullName>
    </submittedName>
</protein>